<dbReference type="AlphaFoldDB" id="A0A498Q8K8"/>
<evidence type="ECO:0000313" key="1">
    <source>
        <dbReference type="EMBL" id="VBA41063.1"/>
    </source>
</evidence>
<organism evidence="1 2">
    <name type="scientific">Mycobacterium attenuatum</name>
    <dbReference type="NCBI Taxonomy" id="2341086"/>
    <lineage>
        <taxon>Bacteria</taxon>
        <taxon>Bacillati</taxon>
        <taxon>Actinomycetota</taxon>
        <taxon>Actinomycetes</taxon>
        <taxon>Mycobacteriales</taxon>
        <taxon>Mycobacteriaceae</taxon>
        <taxon>Mycobacterium</taxon>
    </lineage>
</organism>
<reference evidence="1 2" key="1">
    <citation type="submission" date="2018-09" db="EMBL/GenBank/DDBJ databases">
        <authorList>
            <person name="Tagini F."/>
        </authorList>
    </citation>
    <scope>NUCLEOTIDE SEQUENCE [LARGE SCALE GENOMIC DNA]</scope>
    <source>
        <strain evidence="1 2">MK136</strain>
    </source>
</reference>
<protein>
    <submittedName>
        <fullName evidence="1">Uncharacterized protein</fullName>
    </submittedName>
</protein>
<sequence>MLFFVMWEAVLVTSVMVIPESAVATSAAARALNIIARTYRAAAGPAFVGVK</sequence>
<proteinExistence type="predicted"/>
<accession>A0A498Q8K8</accession>
<dbReference type="RefSeq" id="WP_168990841.1">
    <property type="nucleotide sequence ID" value="NZ_UPHP01000103.1"/>
</dbReference>
<name>A0A498Q8K8_9MYCO</name>
<dbReference type="EMBL" id="UPHP01000103">
    <property type="protein sequence ID" value="VBA41063.1"/>
    <property type="molecule type" value="Genomic_DNA"/>
</dbReference>
<keyword evidence="2" id="KW-1185">Reference proteome</keyword>
<evidence type="ECO:0000313" key="2">
    <source>
        <dbReference type="Proteomes" id="UP000273307"/>
    </source>
</evidence>
<dbReference type="Proteomes" id="UP000273307">
    <property type="component" value="Unassembled WGS sequence"/>
</dbReference>
<gene>
    <name evidence="1" type="ORF">LAUMK136_03847</name>
</gene>